<sequence>MPGKILGTQAQEFVLNLCEYFEMEKRNGGPLEPLSSVQERVAAALKIDRKTVYRIKKRKEDNPVLTSPAKHKPRPKLKTKDLKESSKMDIRNTLYNMYKESKSKIKHVTIKSLNAELSKLIWAQTKSYYNKHIGRNGYSDGEVIRMWEEALEQCSVEVWENCVRHTEKIIEDWYIREQALVNIEIEPIIINADENSDSESD</sequence>
<feature type="region of interest" description="Disordered" evidence="1">
    <location>
        <begin position="58"/>
        <end position="80"/>
    </location>
</feature>
<dbReference type="Proteomes" id="UP001566132">
    <property type="component" value="Unassembled WGS sequence"/>
</dbReference>
<keyword evidence="3" id="KW-1185">Reference proteome</keyword>
<organism evidence="2 3">
    <name type="scientific">Hypothenemus hampei</name>
    <name type="common">Coffee berry borer</name>
    <dbReference type="NCBI Taxonomy" id="57062"/>
    <lineage>
        <taxon>Eukaryota</taxon>
        <taxon>Metazoa</taxon>
        <taxon>Ecdysozoa</taxon>
        <taxon>Arthropoda</taxon>
        <taxon>Hexapoda</taxon>
        <taxon>Insecta</taxon>
        <taxon>Pterygota</taxon>
        <taxon>Neoptera</taxon>
        <taxon>Endopterygota</taxon>
        <taxon>Coleoptera</taxon>
        <taxon>Polyphaga</taxon>
        <taxon>Cucujiformia</taxon>
        <taxon>Curculionidae</taxon>
        <taxon>Scolytinae</taxon>
        <taxon>Hypothenemus</taxon>
    </lineage>
</organism>
<reference evidence="2 3" key="1">
    <citation type="submission" date="2024-05" db="EMBL/GenBank/DDBJ databases">
        <title>Genetic variation in Jamaican populations of the coffee berry borer (Hypothenemus hampei).</title>
        <authorList>
            <person name="Errbii M."/>
            <person name="Myrie A."/>
        </authorList>
    </citation>
    <scope>NUCLEOTIDE SEQUENCE [LARGE SCALE GENOMIC DNA]</scope>
    <source>
        <strain evidence="2">JA-Hopewell-2020-01-JO</strain>
        <tissue evidence="2">Whole body</tissue>
    </source>
</reference>
<evidence type="ECO:0000313" key="3">
    <source>
        <dbReference type="Proteomes" id="UP001566132"/>
    </source>
</evidence>
<proteinExistence type="predicted"/>
<accession>A0ABD1EUH5</accession>
<comment type="caution">
    <text evidence="2">The sequence shown here is derived from an EMBL/GenBank/DDBJ whole genome shotgun (WGS) entry which is preliminary data.</text>
</comment>
<name>A0ABD1EUH5_HYPHA</name>
<dbReference type="EMBL" id="JBDJPC010000005">
    <property type="protein sequence ID" value="KAL1502440.1"/>
    <property type="molecule type" value="Genomic_DNA"/>
</dbReference>
<evidence type="ECO:0000313" key="2">
    <source>
        <dbReference type="EMBL" id="KAL1502440.1"/>
    </source>
</evidence>
<dbReference type="AlphaFoldDB" id="A0ABD1EUH5"/>
<gene>
    <name evidence="2" type="ORF">ABEB36_007581</name>
</gene>
<protein>
    <submittedName>
        <fullName evidence="2">Uncharacterized protein</fullName>
    </submittedName>
</protein>
<evidence type="ECO:0000256" key="1">
    <source>
        <dbReference type="SAM" id="MobiDB-lite"/>
    </source>
</evidence>